<reference evidence="20 21" key="1">
    <citation type="submission" date="2009-01" db="EMBL/GenBank/DDBJ databases">
        <title>Complete sequence of Geobacter sp. FRC-32.</title>
        <authorList>
            <consortium name="US DOE Joint Genome Institute"/>
            <person name="Lucas S."/>
            <person name="Copeland A."/>
            <person name="Lapidus A."/>
            <person name="Glavina del Rio T."/>
            <person name="Dalin E."/>
            <person name="Tice H."/>
            <person name="Bruce D."/>
            <person name="Goodwin L."/>
            <person name="Pitluck S."/>
            <person name="Saunders E."/>
            <person name="Brettin T."/>
            <person name="Detter J.C."/>
            <person name="Han C."/>
            <person name="Larimer F."/>
            <person name="Land M."/>
            <person name="Hauser L."/>
            <person name="Kyrpides N."/>
            <person name="Ovchinnikova G."/>
            <person name="Kostka J."/>
            <person name="Richardson P."/>
        </authorList>
    </citation>
    <scope>NUCLEOTIDE SEQUENCE [LARGE SCALE GENOMIC DNA]</scope>
    <source>
        <strain evidence="21">DSM 22248 / JCM 15807 / FRC-32</strain>
    </source>
</reference>
<evidence type="ECO:0000256" key="15">
    <source>
        <dbReference type="ARBA" id="ARBA00023134"/>
    </source>
</evidence>
<evidence type="ECO:0000256" key="18">
    <source>
        <dbReference type="PIRSR" id="PIRSR006135-1"/>
    </source>
</evidence>
<keyword evidence="21" id="KW-1185">Reference proteome</keyword>
<evidence type="ECO:0000256" key="14">
    <source>
        <dbReference type="ARBA" id="ARBA00022840"/>
    </source>
</evidence>
<comment type="catalytic activity">
    <reaction evidence="3">
        <text>adenosylcob(III)inamide + GTP = adenosylcob(III)inamide phosphate + GDP + H(+)</text>
        <dbReference type="Rhea" id="RHEA:15765"/>
        <dbReference type="ChEBI" id="CHEBI:2480"/>
        <dbReference type="ChEBI" id="CHEBI:15378"/>
        <dbReference type="ChEBI" id="CHEBI:37565"/>
        <dbReference type="ChEBI" id="CHEBI:58189"/>
        <dbReference type="ChEBI" id="CHEBI:58502"/>
        <dbReference type="EC" id="2.7.1.156"/>
    </reaction>
</comment>
<dbReference type="GO" id="GO:0043752">
    <property type="term" value="F:adenosylcobinamide kinase activity"/>
    <property type="evidence" value="ECO:0007669"/>
    <property type="project" value="UniProtKB-EC"/>
</dbReference>
<protein>
    <recommendedName>
        <fullName evidence="16">Adenosylcobinamide kinase</fullName>
        <ecNumber evidence="8">2.7.1.156</ecNumber>
        <ecNumber evidence="9">2.7.7.62</ecNumber>
    </recommendedName>
    <alternativeName>
        <fullName evidence="17">Adenosylcobinamide-phosphate guanylyltransferase</fullName>
    </alternativeName>
</protein>
<feature type="active site" description="GMP-histidine intermediate" evidence="18">
    <location>
        <position position="50"/>
    </location>
</feature>
<comment type="pathway">
    <text evidence="6">Cofactor biosynthesis; adenosylcobalamin biosynthesis; adenosylcobalamin from cob(II)yrinate a,c-diamide: step 5/7.</text>
</comment>
<dbReference type="EC" id="2.7.7.62" evidence="9"/>
<dbReference type="PANTHER" id="PTHR34848">
    <property type="match status" value="1"/>
</dbReference>
<dbReference type="NCBIfam" id="NF004469">
    <property type="entry name" value="PRK05800.1"/>
    <property type="match status" value="1"/>
</dbReference>
<evidence type="ECO:0000256" key="7">
    <source>
        <dbReference type="ARBA" id="ARBA00007490"/>
    </source>
</evidence>
<dbReference type="InterPro" id="IPR027417">
    <property type="entry name" value="P-loop_NTPase"/>
</dbReference>
<evidence type="ECO:0000313" key="20">
    <source>
        <dbReference type="EMBL" id="ACM18905.1"/>
    </source>
</evidence>
<evidence type="ECO:0000256" key="17">
    <source>
        <dbReference type="ARBA" id="ARBA00030571"/>
    </source>
</evidence>
<feature type="binding site" evidence="19">
    <location>
        <begin position="9"/>
        <end position="16"/>
    </location>
    <ligand>
        <name>GTP</name>
        <dbReference type="ChEBI" id="CHEBI:37565"/>
    </ligand>
</feature>
<dbReference type="RefSeq" id="WP_012645634.1">
    <property type="nucleotide sequence ID" value="NC_011979.1"/>
</dbReference>
<keyword evidence="13 20" id="KW-0418">Kinase</keyword>
<keyword evidence="10" id="KW-0169">Cobalamin biosynthesis</keyword>
<dbReference type="SUPFAM" id="SSF52540">
    <property type="entry name" value="P-loop containing nucleoside triphosphate hydrolases"/>
    <property type="match status" value="1"/>
</dbReference>
<evidence type="ECO:0000256" key="12">
    <source>
        <dbReference type="ARBA" id="ARBA00022741"/>
    </source>
</evidence>
<comment type="pathway">
    <text evidence="5">Cofactor biosynthesis; adenosylcobalamin biosynthesis; adenosylcobalamin from cob(II)yrinate a,c-diamide: step 6/7.</text>
</comment>
<evidence type="ECO:0000256" key="1">
    <source>
        <dbReference type="ARBA" id="ARBA00000312"/>
    </source>
</evidence>
<evidence type="ECO:0000256" key="16">
    <source>
        <dbReference type="ARBA" id="ARBA00029570"/>
    </source>
</evidence>
<comment type="function">
    <text evidence="4">Catalyzes ATP-dependent phosphorylation of adenosylcobinamide and addition of GMP to adenosylcobinamide phosphate.</text>
</comment>
<dbReference type="eggNOG" id="COG2087">
    <property type="taxonomic scope" value="Bacteria"/>
</dbReference>
<dbReference type="GO" id="GO:0009236">
    <property type="term" value="P:cobalamin biosynthetic process"/>
    <property type="evidence" value="ECO:0007669"/>
    <property type="project" value="UniProtKB-UniPathway"/>
</dbReference>
<evidence type="ECO:0000313" key="21">
    <source>
        <dbReference type="Proteomes" id="UP000007721"/>
    </source>
</evidence>
<evidence type="ECO:0000256" key="13">
    <source>
        <dbReference type="ARBA" id="ARBA00022777"/>
    </source>
</evidence>
<dbReference type="HOGENOM" id="CLU_094161_0_1_7"/>
<feature type="binding site" evidence="19">
    <location>
        <begin position="34"/>
        <end position="36"/>
    </location>
    <ligand>
        <name>GTP</name>
        <dbReference type="ChEBI" id="CHEBI:37565"/>
    </ligand>
</feature>
<keyword evidence="12 19" id="KW-0547">Nucleotide-binding</keyword>
<evidence type="ECO:0000256" key="19">
    <source>
        <dbReference type="PIRSR" id="PIRSR006135-2"/>
    </source>
</evidence>
<dbReference type="GO" id="GO:0008820">
    <property type="term" value="F:cobinamide phosphate guanylyltransferase activity"/>
    <property type="evidence" value="ECO:0007669"/>
    <property type="project" value="UniProtKB-EC"/>
</dbReference>
<feature type="binding site" evidence="19">
    <location>
        <position position="84"/>
    </location>
    <ligand>
        <name>GTP</name>
        <dbReference type="ChEBI" id="CHEBI:37565"/>
    </ligand>
</feature>
<comment type="similarity">
    <text evidence="7">Belongs to the CobU/CobP family.</text>
</comment>
<sequence>MSRIVLVTGGARSGKSRLAEGMALAYGDPLGYVATGRAGDGEMAERIARHRQRRGSMWQTMEEPLLLKEVIVGHDGYFKAILVDCVTLWLSNLLFAHNDRGRVLDEVRELADVLPNLATPLVLVTNEVGAGIVPENALARTFRDLAGEANQILASAADEVHVAMCGLPLKLKG</sequence>
<dbReference type="PIRSF" id="PIRSF006135">
    <property type="entry name" value="CobU"/>
    <property type="match status" value="1"/>
</dbReference>
<gene>
    <name evidence="20" type="primary">cobU</name>
    <name evidence="20" type="ordered locus">Geob_0538</name>
</gene>
<name>B9LZU1_GEODF</name>
<dbReference type="KEGG" id="geo:Geob_0538"/>
<comment type="catalytic activity">
    <reaction evidence="2">
        <text>adenosylcob(III)inamide phosphate + GTP + H(+) = adenosylcob(III)inamide-GDP + diphosphate</text>
        <dbReference type="Rhea" id="RHEA:22712"/>
        <dbReference type="ChEBI" id="CHEBI:15378"/>
        <dbReference type="ChEBI" id="CHEBI:33019"/>
        <dbReference type="ChEBI" id="CHEBI:37565"/>
        <dbReference type="ChEBI" id="CHEBI:58502"/>
        <dbReference type="ChEBI" id="CHEBI:60487"/>
        <dbReference type="EC" id="2.7.7.62"/>
    </reaction>
</comment>
<evidence type="ECO:0000256" key="8">
    <source>
        <dbReference type="ARBA" id="ARBA00012016"/>
    </source>
</evidence>
<evidence type="ECO:0000256" key="3">
    <source>
        <dbReference type="ARBA" id="ARBA00001522"/>
    </source>
</evidence>
<evidence type="ECO:0000256" key="4">
    <source>
        <dbReference type="ARBA" id="ARBA00003889"/>
    </source>
</evidence>
<evidence type="ECO:0000256" key="10">
    <source>
        <dbReference type="ARBA" id="ARBA00022573"/>
    </source>
</evidence>
<dbReference type="CDD" id="cd00544">
    <property type="entry name" value="CobU"/>
    <property type="match status" value="1"/>
</dbReference>
<dbReference type="PANTHER" id="PTHR34848:SF1">
    <property type="entry name" value="BIFUNCTIONAL ADENOSYLCOBALAMIN BIOSYNTHESIS PROTEIN COBU"/>
    <property type="match status" value="1"/>
</dbReference>
<feature type="binding site" evidence="19">
    <location>
        <position position="62"/>
    </location>
    <ligand>
        <name>GTP</name>
        <dbReference type="ChEBI" id="CHEBI:37565"/>
    </ligand>
</feature>
<keyword evidence="14" id="KW-0067">ATP-binding</keyword>
<feature type="binding site" evidence="19">
    <location>
        <begin position="51"/>
        <end position="54"/>
    </location>
    <ligand>
        <name>GTP</name>
        <dbReference type="ChEBI" id="CHEBI:37565"/>
    </ligand>
</feature>
<dbReference type="Proteomes" id="UP000007721">
    <property type="component" value="Chromosome"/>
</dbReference>
<keyword evidence="20" id="KW-0548">Nucleotidyltransferase</keyword>
<evidence type="ECO:0000256" key="5">
    <source>
        <dbReference type="ARBA" id="ARBA00004692"/>
    </source>
</evidence>
<dbReference type="AlphaFoldDB" id="B9LZU1"/>
<proteinExistence type="inferred from homology"/>
<dbReference type="InterPro" id="IPR003203">
    <property type="entry name" value="CobU/CobP"/>
</dbReference>
<dbReference type="Gene3D" id="3.40.50.300">
    <property type="entry name" value="P-loop containing nucleotide triphosphate hydrolases"/>
    <property type="match status" value="1"/>
</dbReference>
<organism evidence="20 21">
    <name type="scientific">Geotalea daltonii (strain DSM 22248 / JCM 15807 / FRC-32)</name>
    <name type="common">Geobacter daltonii</name>
    <dbReference type="NCBI Taxonomy" id="316067"/>
    <lineage>
        <taxon>Bacteria</taxon>
        <taxon>Pseudomonadati</taxon>
        <taxon>Thermodesulfobacteriota</taxon>
        <taxon>Desulfuromonadia</taxon>
        <taxon>Geobacterales</taxon>
        <taxon>Geobacteraceae</taxon>
        <taxon>Geotalea</taxon>
    </lineage>
</organism>
<evidence type="ECO:0000256" key="2">
    <source>
        <dbReference type="ARBA" id="ARBA00000711"/>
    </source>
</evidence>
<dbReference type="OrthoDB" id="9788370at2"/>
<accession>B9LZU1</accession>
<evidence type="ECO:0000256" key="11">
    <source>
        <dbReference type="ARBA" id="ARBA00022679"/>
    </source>
</evidence>
<dbReference type="EC" id="2.7.1.156" evidence="8"/>
<evidence type="ECO:0000256" key="6">
    <source>
        <dbReference type="ARBA" id="ARBA00005159"/>
    </source>
</evidence>
<dbReference type="GO" id="GO:0005525">
    <property type="term" value="F:GTP binding"/>
    <property type="evidence" value="ECO:0007669"/>
    <property type="project" value="UniProtKB-KW"/>
</dbReference>
<dbReference type="EMBL" id="CP001390">
    <property type="protein sequence ID" value="ACM18905.1"/>
    <property type="molecule type" value="Genomic_DNA"/>
</dbReference>
<dbReference type="Pfam" id="PF02283">
    <property type="entry name" value="CobU"/>
    <property type="match status" value="1"/>
</dbReference>
<keyword evidence="15 19" id="KW-0342">GTP-binding</keyword>
<comment type="catalytic activity">
    <reaction evidence="1">
        <text>adenosylcob(III)inamide + ATP = adenosylcob(III)inamide phosphate + ADP + H(+)</text>
        <dbReference type="Rhea" id="RHEA:15769"/>
        <dbReference type="ChEBI" id="CHEBI:2480"/>
        <dbReference type="ChEBI" id="CHEBI:15378"/>
        <dbReference type="ChEBI" id="CHEBI:30616"/>
        <dbReference type="ChEBI" id="CHEBI:58502"/>
        <dbReference type="ChEBI" id="CHEBI:456216"/>
        <dbReference type="EC" id="2.7.1.156"/>
    </reaction>
</comment>
<dbReference type="UniPathway" id="UPA00148">
    <property type="reaction ID" value="UER00236"/>
</dbReference>
<evidence type="ECO:0000256" key="9">
    <source>
        <dbReference type="ARBA" id="ARBA00012523"/>
    </source>
</evidence>
<dbReference type="GO" id="GO:0005524">
    <property type="term" value="F:ATP binding"/>
    <property type="evidence" value="ECO:0007669"/>
    <property type="project" value="UniProtKB-KW"/>
</dbReference>
<keyword evidence="11 20" id="KW-0808">Transferase</keyword>
<dbReference type="STRING" id="316067.Geob_0538"/>